<dbReference type="InterPro" id="IPR002934">
    <property type="entry name" value="Polymerase_NTP_transf_dom"/>
</dbReference>
<proteinExistence type="predicted"/>
<evidence type="ECO:0000259" key="1">
    <source>
        <dbReference type="Pfam" id="PF01909"/>
    </source>
</evidence>
<dbReference type="SUPFAM" id="SSF81301">
    <property type="entry name" value="Nucleotidyltransferase"/>
    <property type="match status" value="1"/>
</dbReference>
<accession>A0A0G1UVH7</accession>
<protein>
    <recommendedName>
        <fullName evidence="1">Polymerase nucleotidyl transferase domain-containing protein</fullName>
    </recommendedName>
</protein>
<organism evidence="2 3">
    <name type="scientific">Candidatus Beckwithbacteria bacterium GW2011_GWB1_47_15</name>
    <dbReference type="NCBI Taxonomy" id="1618371"/>
    <lineage>
        <taxon>Bacteria</taxon>
        <taxon>Candidatus Beckwithiibacteriota</taxon>
    </lineage>
</organism>
<dbReference type="AlphaFoldDB" id="A0A0G1UVH7"/>
<dbReference type="Pfam" id="PF01909">
    <property type="entry name" value="NTP_transf_2"/>
    <property type="match status" value="1"/>
</dbReference>
<gene>
    <name evidence="2" type="ORF">UX85_C0002G0085</name>
</gene>
<sequence length="171" mass="19052">MSERPSLEKLYLSHKDRIKAANDVGKILKRQVEQVKRVVLFGSVARNTDGPDSDVDMLVTYWGVPSPENDNFFHGQVIDTLKTAGISLGNPKAKKESANKGKVTLQTISEVALTHPNLYLPPFEFTLIGFLEKVSQDGKVLFLRSLKGRDLLVEMTIEATIDKIQSGLDRK</sequence>
<dbReference type="InterPro" id="IPR043519">
    <property type="entry name" value="NT_sf"/>
</dbReference>
<evidence type="ECO:0000313" key="2">
    <source>
        <dbReference type="EMBL" id="KKU61705.1"/>
    </source>
</evidence>
<evidence type="ECO:0000313" key="3">
    <source>
        <dbReference type="Proteomes" id="UP000033860"/>
    </source>
</evidence>
<dbReference type="Proteomes" id="UP000033860">
    <property type="component" value="Unassembled WGS sequence"/>
</dbReference>
<dbReference type="EMBL" id="LCNT01000002">
    <property type="protein sequence ID" value="KKU61705.1"/>
    <property type="molecule type" value="Genomic_DNA"/>
</dbReference>
<dbReference type="CDD" id="cd05403">
    <property type="entry name" value="NT_KNTase_like"/>
    <property type="match status" value="1"/>
</dbReference>
<reference evidence="2 3" key="1">
    <citation type="journal article" date="2015" name="Nature">
        <title>rRNA introns, odd ribosomes, and small enigmatic genomes across a large radiation of phyla.</title>
        <authorList>
            <person name="Brown C.T."/>
            <person name="Hug L.A."/>
            <person name="Thomas B.C."/>
            <person name="Sharon I."/>
            <person name="Castelle C.J."/>
            <person name="Singh A."/>
            <person name="Wilkins M.J."/>
            <person name="Williams K.H."/>
            <person name="Banfield J.F."/>
        </authorList>
    </citation>
    <scope>NUCLEOTIDE SEQUENCE [LARGE SCALE GENOMIC DNA]</scope>
</reference>
<name>A0A0G1UVH7_9BACT</name>
<comment type="caution">
    <text evidence="2">The sequence shown here is derived from an EMBL/GenBank/DDBJ whole genome shotgun (WGS) entry which is preliminary data.</text>
</comment>
<dbReference type="Gene3D" id="3.30.460.10">
    <property type="entry name" value="Beta Polymerase, domain 2"/>
    <property type="match status" value="1"/>
</dbReference>
<dbReference type="GO" id="GO:0016779">
    <property type="term" value="F:nucleotidyltransferase activity"/>
    <property type="evidence" value="ECO:0007669"/>
    <property type="project" value="InterPro"/>
</dbReference>
<feature type="domain" description="Polymerase nucleotidyl transferase" evidence="1">
    <location>
        <begin position="26"/>
        <end position="65"/>
    </location>
</feature>